<evidence type="ECO:0000313" key="8">
    <source>
        <dbReference type="EMBL" id="CAD9011501.1"/>
    </source>
</evidence>
<evidence type="ECO:0008006" key="9">
    <source>
        <dbReference type="Google" id="ProtNLM"/>
    </source>
</evidence>
<evidence type="ECO:0000256" key="3">
    <source>
        <dbReference type="ARBA" id="ARBA00022692"/>
    </source>
</evidence>
<evidence type="ECO:0000256" key="6">
    <source>
        <dbReference type="SAM" id="MobiDB-lite"/>
    </source>
</evidence>
<proteinExistence type="predicted"/>
<keyword evidence="3 7" id="KW-0812">Transmembrane</keyword>
<organism evidence="8">
    <name type="scientific">Eutreptiella gymnastica</name>
    <dbReference type="NCBI Taxonomy" id="73025"/>
    <lineage>
        <taxon>Eukaryota</taxon>
        <taxon>Discoba</taxon>
        <taxon>Euglenozoa</taxon>
        <taxon>Euglenida</taxon>
        <taxon>Spirocuta</taxon>
        <taxon>Euglenophyceae</taxon>
        <taxon>Eutreptiales</taxon>
        <taxon>Eutreptiaceae</taxon>
        <taxon>Eutreptiella</taxon>
    </lineage>
</organism>
<feature type="transmembrane region" description="Helical" evidence="7">
    <location>
        <begin position="496"/>
        <end position="515"/>
    </location>
</feature>
<accession>A0A7S1NCL5</accession>
<dbReference type="InterPro" id="IPR011701">
    <property type="entry name" value="MFS"/>
</dbReference>
<feature type="transmembrane region" description="Helical" evidence="7">
    <location>
        <begin position="460"/>
        <end position="484"/>
    </location>
</feature>
<feature type="transmembrane region" description="Helical" evidence="7">
    <location>
        <begin position="521"/>
        <end position="547"/>
    </location>
</feature>
<keyword evidence="5 7" id="KW-0472">Membrane</keyword>
<dbReference type="GO" id="GO:0012505">
    <property type="term" value="C:endomembrane system"/>
    <property type="evidence" value="ECO:0007669"/>
    <property type="project" value="UniProtKB-SubCell"/>
</dbReference>
<dbReference type="GO" id="GO:0022857">
    <property type="term" value="F:transmembrane transporter activity"/>
    <property type="evidence" value="ECO:0007669"/>
    <property type="project" value="InterPro"/>
</dbReference>
<dbReference type="PANTHER" id="PTHR23510:SF3">
    <property type="entry name" value="MAJOR FACILITATOR SUPERFAMILY DOMAIN-CONTAINING PROTEIN 8"/>
    <property type="match status" value="1"/>
</dbReference>
<dbReference type="AlphaFoldDB" id="A0A7S1NCL5"/>
<evidence type="ECO:0000256" key="4">
    <source>
        <dbReference type="ARBA" id="ARBA00022989"/>
    </source>
</evidence>
<evidence type="ECO:0000256" key="7">
    <source>
        <dbReference type="SAM" id="Phobius"/>
    </source>
</evidence>
<feature type="transmembrane region" description="Helical" evidence="7">
    <location>
        <begin position="436"/>
        <end position="454"/>
    </location>
</feature>
<evidence type="ECO:0000256" key="1">
    <source>
        <dbReference type="ARBA" id="ARBA00004127"/>
    </source>
</evidence>
<sequence>MNTSGRLSPRLAEAGQERDPASRATKSSYGSPNDSAVWLKPSRLSLEGESSRLTDIWQSSHDMSSSFSRMVDVSSSFSKIVDLDALEGTSDGQMVRAVSAASLVSEKSLMLADGDTVPLSPSNLKAFHHIPDSVWVMCLISMLCQFSQTLSEFVTWFVLETRGWTKDYTPMYYGACIAIMTLFPVLMNPIWGHFSERYGVRNVIRVALMLSAVGIAIMAFTSEAALYPLGILLESSQGVRPLRTAYIAVVTHPSVRTQAMAFQNLFTDSMRIVAILVTKVWDLLGPTPDEPWVLLGVELDTHALSLLTAWTANILNVGILTFFFQEVSEEKKLLRQNSPTAHVELTRLIYVDLGNGGHQPVDSRMYANSMLCIFSLVCLLHQMSCGFFFVCNMPVLAKHFQLQGDAIQDAKLFQDLLPMPAPLLVAYLSKHMQDRTLLVIGFCISGIGMAIFALPPTDHVLRPIFGLMLINWSQAFFYTTMFSLFSKIMGPMSTGYRLALMASAAGLGTSIGTFVSSAAEYYGTFTFCLGVVPSALAMVIMAGPWFYPYLQPDHPVTRTILEHWRHECKYKRPARFSNVSGGGG</sequence>
<dbReference type="InterPro" id="IPR036259">
    <property type="entry name" value="MFS_trans_sf"/>
</dbReference>
<keyword evidence="2" id="KW-0813">Transport</keyword>
<feature type="region of interest" description="Disordered" evidence="6">
    <location>
        <begin position="1"/>
        <end position="34"/>
    </location>
</feature>
<dbReference type="CDD" id="cd06174">
    <property type="entry name" value="MFS"/>
    <property type="match status" value="1"/>
</dbReference>
<comment type="subcellular location">
    <subcellularLocation>
        <location evidence="1">Endomembrane system</location>
        <topology evidence="1">Multi-pass membrane protein</topology>
    </subcellularLocation>
</comment>
<name>A0A7S1NCL5_9EUGL</name>
<feature type="transmembrane region" description="Helical" evidence="7">
    <location>
        <begin position="134"/>
        <end position="159"/>
    </location>
</feature>
<feature type="transmembrane region" description="Helical" evidence="7">
    <location>
        <begin position="303"/>
        <end position="324"/>
    </location>
</feature>
<dbReference type="InterPro" id="IPR051068">
    <property type="entry name" value="MFS_Domain-Containing_Protein"/>
</dbReference>
<reference evidence="8" key="1">
    <citation type="submission" date="2021-01" db="EMBL/GenBank/DDBJ databases">
        <authorList>
            <person name="Corre E."/>
            <person name="Pelletier E."/>
            <person name="Niang G."/>
            <person name="Scheremetjew M."/>
            <person name="Finn R."/>
            <person name="Kale V."/>
            <person name="Holt S."/>
            <person name="Cochrane G."/>
            <person name="Meng A."/>
            <person name="Brown T."/>
            <person name="Cohen L."/>
        </authorList>
    </citation>
    <scope>NUCLEOTIDE SEQUENCE</scope>
    <source>
        <strain evidence="8">NIES-381</strain>
    </source>
</reference>
<dbReference type="EMBL" id="HBGA01061009">
    <property type="protein sequence ID" value="CAD9011501.1"/>
    <property type="molecule type" value="Transcribed_RNA"/>
</dbReference>
<dbReference type="Gene3D" id="1.20.1250.20">
    <property type="entry name" value="MFS general substrate transporter like domains"/>
    <property type="match status" value="2"/>
</dbReference>
<feature type="transmembrane region" description="Helical" evidence="7">
    <location>
        <begin position="203"/>
        <end position="227"/>
    </location>
</feature>
<evidence type="ECO:0000256" key="5">
    <source>
        <dbReference type="ARBA" id="ARBA00023136"/>
    </source>
</evidence>
<dbReference type="PANTHER" id="PTHR23510">
    <property type="entry name" value="INNER MEMBRANE TRANSPORT PROTEIN YAJR"/>
    <property type="match status" value="1"/>
</dbReference>
<dbReference type="Pfam" id="PF07690">
    <property type="entry name" value="MFS_1"/>
    <property type="match status" value="1"/>
</dbReference>
<feature type="transmembrane region" description="Helical" evidence="7">
    <location>
        <begin position="171"/>
        <end position="191"/>
    </location>
</feature>
<feature type="compositionally biased region" description="Polar residues" evidence="6">
    <location>
        <begin position="24"/>
        <end position="34"/>
    </location>
</feature>
<dbReference type="SUPFAM" id="SSF103473">
    <property type="entry name" value="MFS general substrate transporter"/>
    <property type="match status" value="1"/>
</dbReference>
<keyword evidence="4 7" id="KW-1133">Transmembrane helix</keyword>
<gene>
    <name evidence="8" type="ORF">EGYM00392_LOCUS22601</name>
</gene>
<evidence type="ECO:0000256" key="2">
    <source>
        <dbReference type="ARBA" id="ARBA00022448"/>
    </source>
</evidence>
<protein>
    <recommendedName>
        <fullName evidence="9">Major facilitator superfamily (MFS) profile domain-containing protein</fullName>
    </recommendedName>
</protein>